<proteinExistence type="predicted"/>
<accession>A0A6V8PJV4</accession>
<feature type="transmembrane region" description="Helical" evidence="1">
    <location>
        <begin position="37"/>
        <end position="58"/>
    </location>
</feature>
<evidence type="ECO:0000259" key="2">
    <source>
        <dbReference type="Pfam" id="PF13240"/>
    </source>
</evidence>
<evidence type="ECO:0000313" key="3">
    <source>
        <dbReference type="EMBL" id="GFP31121.1"/>
    </source>
</evidence>
<organism evidence="3 4">
    <name type="scientific">Candidatus Hakubella thermalkaliphila</name>
    <dbReference type="NCBI Taxonomy" id="2754717"/>
    <lineage>
        <taxon>Bacteria</taxon>
        <taxon>Bacillati</taxon>
        <taxon>Actinomycetota</taxon>
        <taxon>Actinomycetota incertae sedis</taxon>
        <taxon>Candidatus Hakubellales</taxon>
        <taxon>Candidatus Hakubellaceae</taxon>
        <taxon>Candidatus Hakubella</taxon>
    </lineage>
</organism>
<dbReference type="Pfam" id="PF13240">
    <property type="entry name" value="Zn_Ribbon_1"/>
    <property type="match status" value="1"/>
</dbReference>
<evidence type="ECO:0000256" key="1">
    <source>
        <dbReference type="SAM" id="Phobius"/>
    </source>
</evidence>
<dbReference type="AlphaFoldDB" id="A0A6V8PJV4"/>
<keyword evidence="4" id="KW-1185">Reference proteome</keyword>
<dbReference type="PANTHER" id="PTHR42754:SF1">
    <property type="entry name" value="LIPOPROTEIN"/>
    <property type="match status" value="1"/>
</dbReference>
<dbReference type="Proteomes" id="UP000588083">
    <property type="component" value="Unassembled WGS sequence"/>
</dbReference>
<name>A0A6V8PJV4_9ACTN</name>
<gene>
    <name evidence="3" type="ORF">HKBW3S34_02040</name>
</gene>
<keyword evidence="1" id="KW-0812">Transmembrane</keyword>
<evidence type="ECO:0000313" key="4">
    <source>
        <dbReference type="Proteomes" id="UP000588083"/>
    </source>
</evidence>
<keyword evidence="1" id="KW-0472">Membrane</keyword>
<keyword evidence="1" id="KW-1133">Transmembrane helix</keyword>
<protein>
    <recommendedName>
        <fullName evidence="2">Zinc-ribbon domain-containing protein</fullName>
    </recommendedName>
</protein>
<reference evidence="3 4" key="1">
    <citation type="journal article" date="2020" name="Front. Microbiol.">
        <title>Single-cell genomics of novel Actinobacteria with the Wood-Ljungdahl pathway discovered in a serpentinizing system.</title>
        <authorList>
            <person name="Merino N."/>
            <person name="Kawai M."/>
            <person name="Boyd E.S."/>
            <person name="Colman D.R."/>
            <person name="McGlynn S.E."/>
            <person name="Nealson K.H."/>
            <person name="Kurokawa K."/>
            <person name="Hongoh Y."/>
        </authorList>
    </citation>
    <scope>NUCLEOTIDE SEQUENCE [LARGE SCALE GENOMIC DNA]</scope>
    <source>
        <strain evidence="3 4">S34</strain>
    </source>
</reference>
<dbReference type="EMBL" id="BLRZ01000169">
    <property type="protein sequence ID" value="GFP31121.1"/>
    <property type="molecule type" value="Genomic_DNA"/>
</dbReference>
<dbReference type="InterPro" id="IPR026870">
    <property type="entry name" value="Zinc_ribbon_dom"/>
</dbReference>
<feature type="non-terminal residue" evidence="3">
    <location>
        <position position="495"/>
    </location>
</feature>
<feature type="domain" description="Zinc-ribbon" evidence="2">
    <location>
        <begin position="2"/>
        <end position="24"/>
    </location>
</feature>
<dbReference type="PANTHER" id="PTHR42754">
    <property type="entry name" value="ENDOGLUCANASE"/>
    <property type="match status" value="1"/>
</dbReference>
<dbReference type="InterPro" id="IPR011047">
    <property type="entry name" value="Quinoprotein_ADH-like_sf"/>
</dbReference>
<sequence length="495" mass="54263">MFCPKCGAKNEDTAKFCIQCGHPLPRKVGVARGARKLFWLIGALVLAVVLVAAGVLSYPHLGDKPIMLESVAVVKHTFEAARGTDWDTGIGLRISIPPAPAEGKVKLVVKQSAPEQLEESFITLRSVYDISLASAPQEHSPVRLSFEIPEGVEPRSAVILQWTEEGWVPARGEEGIPGGTVSPDGRYISVVREQLSRYALAEWLYKHIFRYFENLPEAPPPSPIIKVKETKPYSYPGYLAVEVSLDSPAIWRGLGGTWYQINVRGKDHVKVEGSGWLAPGQKRNLQVIFPSTGGHATVCLNTKGALPTAAFSWASRLGVPASEVEKLVKIVERFQDEPAEWRDLVWVVKEALIELFWRVAGWKARFLTFLTNMVPVSVDIAIYISALTDSRPDPCVELSAEGEILLLWQKTYGGKDLDSAVSIQQTKDGGYIVAGDTRSFGAGEEDFYILKLDPTGKVLWEKTYGGEDYDLASSIQQTKDGGYIVAGDTESFGAG</sequence>
<comment type="caution">
    <text evidence="3">The sequence shown here is derived from an EMBL/GenBank/DDBJ whole genome shotgun (WGS) entry which is preliminary data.</text>
</comment>
<dbReference type="SUPFAM" id="SSF50998">
    <property type="entry name" value="Quinoprotein alcohol dehydrogenase-like"/>
    <property type="match status" value="1"/>
</dbReference>